<reference evidence="2 3" key="1">
    <citation type="submission" date="2024-09" db="EMBL/GenBank/DDBJ databases">
        <title>Chromosome-scale assembly of Riccia sorocarpa.</title>
        <authorList>
            <person name="Paukszto L."/>
        </authorList>
    </citation>
    <scope>NUCLEOTIDE SEQUENCE [LARGE SCALE GENOMIC DNA]</scope>
    <source>
        <strain evidence="2">LP-2024</strain>
        <tissue evidence="2">Aerial parts of the thallus</tissue>
    </source>
</reference>
<gene>
    <name evidence="2" type="ORF">R1sor_013291</name>
</gene>
<dbReference type="AlphaFoldDB" id="A0ABD3H909"/>
<dbReference type="Pfam" id="PF12937">
    <property type="entry name" value="F-box-like"/>
    <property type="match status" value="1"/>
</dbReference>
<dbReference type="InterPro" id="IPR032675">
    <property type="entry name" value="LRR_dom_sf"/>
</dbReference>
<evidence type="ECO:0000259" key="1">
    <source>
        <dbReference type="Pfam" id="PF12937"/>
    </source>
</evidence>
<keyword evidence="3" id="KW-1185">Reference proteome</keyword>
<feature type="domain" description="F-box" evidence="1">
    <location>
        <begin position="22"/>
        <end position="68"/>
    </location>
</feature>
<dbReference type="SMART" id="SM00367">
    <property type="entry name" value="LRR_CC"/>
    <property type="match status" value="2"/>
</dbReference>
<name>A0ABD3H909_9MARC</name>
<dbReference type="EMBL" id="JBJQOH010000004">
    <property type="protein sequence ID" value="KAL3686982.1"/>
    <property type="molecule type" value="Genomic_DNA"/>
</dbReference>
<dbReference type="SUPFAM" id="SSF81383">
    <property type="entry name" value="F-box domain"/>
    <property type="match status" value="1"/>
</dbReference>
<dbReference type="Gene3D" id="3.80.10.10">
    <property type="entry name" value="Ribonuclease Inhibitor"/>
    <property type="match status" value="1"/>
</dbReference>
<evidence type="ECO:0000313" key="3">
    <source>
        <dbReference type="Proteomes" id="UP001633002"/>
    </source>
</evidence>
<accession>A0ABD3H909</accession>
<comment type="caution">
    <text evidence="2">The sequence shown here is derived from an EMBL/GenBank/DDBJ whole genome shotgun (WGS) entry which is preliminary data.</text>
</comment>
<sequence>MDSSPNSEDLDTRNHDVRKISWAEVPPDTLVEVFRWLSVEDRLRTLPQICKAWRKASLDPGCWQFVDLTEWCEDQSGEVKDRMVKLVVERSYGGLQELRVSNLDGDASLQFLAQSGLTSMRTLCIPGSFVTDSGLCELILTLPNLEHLDISKCGGITSKALEVIGQNCKSFSRLDWVMWPMHRAQSLPDDCEGMAIAQNMPKLRHLVISAGQLSNSSCKAIRNNCPLLECLDEVSDYDDDSYSYYDSFEDEDVYDWDDELDDVWEGDDYVVEYDSEDDDDDGIFDL</sequence>
<dbReference type="InterPro" id="IPR036047">
    <property type="entry name" value="F-box-like_dom_sf"/>
</dbReference>
<protein>
    <recommendedName>
        <fullName evidence="1">F-box domain-containing protein</fullName>
    </recommendedName>
</protein>
<dbReference type="SUPFAM" id="SSF52047">
    <property type="entry name" value="RNI-like"/>
    <property type="match status" value="1"/>
</dbReference>
<organism evidence="2 3">
    <name type="scientific">Riccia sorocarpa</name>
    <dbReference type="NCBI Taxonomy" id="122646"/>
    <lineage>
        <taxon>Eukaryota</taxon>
        <taxon>Viridiplantae</taxon>
        <taxon>Streptophyta</taxon>
        <taxon>Embryophyta</taxon>
        <taxon>Marchantiophyta</taxon>
        <taxon>Marchantiopsida</taxon>
        <taxon>Marchantiidae</taxon>
        <taxon>Marchantiales</taxon>
        <taxon>Ricciaceae</taxon>
        <taxon>Riccia</taxon>
    </lineage>
</organism>
<dbReference type="PANTHER" id="PTHR38926">
    <property type="entry name" value="F-BOX DOMAIN CONTAINING PROTEIN, EXPRESSED"/>
    <property type="match status" value="1"/>
</dbReference>
<dbReference type="PANTHER" id="PTHR38926:SF5">
    <property type="entry name" value="F-BOX AND LEUCINE-RICH REPEAT PROTEIN 6"/>
    <property type="match status" value="1"/>
</dbReference>
<dbReference type="InterPro" id="IPR006553">
    <property type="entry name" value="Leu-rich_rpt_Cys-con_subtyp"/>
</dbReference>
<dbReference type="Gene3D" id="1.20.1280.50">
    <property type="match status" value="1"/>
</dbReference>
<proteinExistence type="predicted"/>
<dbReference type="InterPro" id="IPR001810">
    <property type="entry name" value="F-box_dom"/>
</dbReference>
<dbReference type="Proteomes" id="UP001633002">
    <property type="component" value="Unassembled WGS sequence"/>
</dbReference>
<evidence type="ECO:0000313" key="2">
    <source>
        <dbReference type="EMBL" id="KAL3686982.1"/>
    </source>
</evidence>